<comment type="caution">
    <text evidence="1">The sequence shown here is derived from an EMBL/GenBank/DDBJ whole genome shotgun (WGS) entry which is preliminary data.</text>
</comment>
<proteinExistence type="predicted"/>
<dbReference type="AlphaFoldDB" id="A0A1B7X879"/>
<reference evidence="1 2" key="1">
    <citation type="submission" date="2015-09" db="EMBL/GenBank/DDBJ databases">
        <title>Aphanizomenon flos-aquae WA102.</title>
        <authorList>
            <person name="Driscoll C."/>
        </authorList>
    </citation>
    <scope>NUCLEOTIDE SEQUENCE [LARGE SCALE GENOMIC DNA]</scope>
    <source>
        <strain evidence="1">WA102</strain>
    </source>
</reference>
<evidence type="ECO:0000313" key="1">
    <source>
        <dbReference type="EMBL" id="OBQ45591.1"/>
    </source>
</evidence>
<dbReference type="EMBL" id="LJOW01000002">
    <property type="protein sequence ID" value="OBQ45591.1"/>
    <property type="molecule type" value="Genomic_DNA"/>
</dbReference>
<sequence length="72" mass="8625">MNEEFEEILKDIQNIESDFDEFEIWLENGIERGWITEPFCNTHEGDPYMTDEEQQEWEEGGDPCQVVLKIKQ</sequence>
<gene>
    <name evidence="1" type="ORF">AN484_01085</name>
</gene>
<dbReference type="Proteomes" id="UP000092093">
    <property type="component" value="Unassembled WGS sequence"/>
</dbReference>
<evidence type="ECO:0000313" key="2">
    <source>
        <dbReference type="Proteomes" id="UP000092093"/>
    </source>
</evidence>
<name>A0A1B7X879_APHFL</name>
<accession>A0A1B7X879</accession>
<organism evidence="1 2">
    <name type="scientific">Aphanizomenon flos-aquae WA102</name>
    <dbReference type="NCBI Taxonomy" id="1710896"/>
    <lineage>
        <taxon>Bacteria</taxon>
        <taxon>Bacillati</taxon>
        <taxon>Cyanobacteriota</taxon>
        <taxon>Cyanophyceae</taxon>
        <taxon>Nostocales</taxon>
        <taxon>Aphanizomenonaceae</taxon>
        <taxon>Aphanizomenon</taxon>
    </lineage>
</organism>
<protein>
    <submittedName>
        <fullName evidence="1">Uncharacterized protein</fullName>
    </submittedName>
</protein>